<comment type="caution">
    <text evidence="1">The sequence shown here is derived from an EMBL/GenBank/DDBJ whole genome shotgun (WGS) entry which is preliminary data.</text>
</comment>
<dbReference type="Proteomes" id="UP000473574">
    <property type="component" value="Unassembled WGS sequence"/>
</dbReference>
<reference evidence="1 2" key="1">
    <citation type="journal article" date="2020" name="Microb. Ecol.">
        <title>Ecogenomics of the Marine Benthic Filamentous Cyanobacterium Adonisia.</title>
        <authorList>
            <person name="Walter J.M."/>
            <person name="Coutinho F.H."/>
            <person name="Leomil L."/>
            <person name="Hargreaves P.I."/>
            <person name="Campeao M.E."/>
            <person name="Vieira V.V."/>
            <person name="Silva B.S."/>
            <person name="Fistarol G.O."/>
            <person name="Salomon P.S."/>
            <person name="Sawabe T."/>
            <person name="Mino S."/>
            <person name="Hosokawa M."/>
            <person name="Miyashita H."/>
            <person name="Maruyama F."/>
            <person name="van Verk M.C."/>
            <person name="Dutilh B.E."/>
            <person name="Thompson C.C."/>
            <person name="Thompson F.L."/>
        </authorList>
    </citation>
    <scope>NUCLEOTIDE SEQUENCE [LARGE SCALE GENOMIC DNA]</scope>
    <source>
        <strain evidence="1 2">CCMR0082</strain>
    </source>
</reference>
<protein>
    <recommendedName>
        <fullName evidence="3">Bacteriocin biosynthesis cyclodehydratase domain-containing protein</fullName>
    </recommendedName>
</protein>
<name>A0A6M0S6S2_9CYAN</name>
<dbReference type="Gene3D" id="3.40.50.720">
    <property type="entry name" value="NAD(P)-binding Rossmann-like Domain"/>
    <property type="match status" value="1"/>
</dbReference>
<dbReference type="RefSeq" id="WP_163664245.1">
    <property type="nucleotide sequence ID" value="NZ_QZCE01000002.1"/>
</dbReference>
<dbReference type="AlphaFoldDB" id="A0A6M0S6S2"/>
<sequence length="292" mass="33766">MTKLLALTNTSIFSNEDTLFFSKGDHQLMQAKGEQSQIVGDILQYLKDEPNPDRVFEQVKHKLDDDKELFVQIIDWLIANEIVTPVQATPFTKATIGIFSTLENNHVLFNALSQRLQKFEWVNIENFDTDLEKATLTLVVAPIFKDYNRFLQLNKKAYKDGFTLFHLSMDNSSFTLGPVSAPRFKSPCLQCYAKRKIVNFENSTKYLSFIESFNKNSLHLFDITKTPYFEAALNYLDIELNKYFITEGTYSSLIGRSITFDNFDFQVSRARVLKIPHCDVCNPYYHKTPVNI</sequence>
<dbReference type="EMBL" id="QZCE01000002">
    <property type="protein sequence ID" value="NEZ64167.1"/>
    <property type="molecule type" value="Genomic_DNA"/>
</dbReference>
<organism evidence="1 2">
    <name type="scientific">Adonisia turfae CCMR0082</name>
    <dbReference type="NCBI Taxonomy" id="2304604"/>
    <lineage>
        <taxon>Bacteria</taxon>
        <taxon>Bacillati</taxon>
        <taxon>Cyanobacteriota</taxon>
        <taxon>Adonisia</taxon>
        <taxon>Adonisia turfae</taxon>
    </lineage>
</organism>
<evidence type="ECO:0008006" key="3">
    <source>
        <dbReference type="Google" id="ProtNLM"/>
    </source>
</evidence>
<gene>
    <name evidence="1" type="ORF">D0962_15445</name>
</gene>
<proteinExistence type="predicted"/>
<evidence type="ECO:0000313" key="1">
    <source>
        <dbReference type="EMBL" id="NEZ64167.1"/>
    </source>
</evidence>
<accession>A0A6M0S6S2</accession>
<evidence type="ECO:0000313" key="2">
    <source>
        <dbReference type="Proteomes" id="UP000473574"/>
    </source>
</evidence>